<proteinExistence type="predicted"/>
<name>A0ABR3WBH8_9PEZI</name>
<dbReference type="Proteomes" id="UP001586593">
    <property type="component" value="Unassembled WGS sequence"/>
</dbReference>
<evidence type="ECO:0000313" key="2">
    <source>
        <dbReference type="Proteomes" id="UP001586593"/>
    </source>
</evidence>
<accession>A0ABR3WBH8</accession>
<keyword evidence="2" id="KW-1185">Reference proteome</keyword>
<comment type="caution">
    <text evidence="1">The sequence shown here is derived from an EMBL/GenBank/DDBJ whole genome shotgun (WGS) entry which is preliminary data.</text>
</comment>
<reference evidence="1 2" key="1">
    <citation type="journal article" date="2024" name="Commun. Biol.">
        <title>Comparative genomic analysis of thermophilic fungi reveals convergent evolutionary adaptations and gene losses.</title>
        <authorList>
            <person name="Steindorff A.S."/>
            <person name="Aguilar-Pontes M.V."/>
            <person name="Robinson A.J."/>
            <person name="Andreopoulos B."/>
            <person name="LaButti K."/>
            <person name="Kuo A."/>
            <person name="Mondo S."/>
            <person name="Riley R."/>
            <person name="Otillar R."/>
            <person name="Haridas S."/>
            <person name="Lipzen A."/>
            <person name="Grimwood J."/>
            <person name="Schmutz J."/>
            <person name="Clum A."/>
            <person name="Reid I.D."/>
            <person name="Moisan M.C."/>
            <person name="Butler G."/>
            <person name="Nguyen T.T.M."/>
            <person name="Dewar K."/>
            <person name="Conant G."/>
            <person name="Drula E."/>
            <person name="Henrissat B."/>
            <person name="Hansel C."/>
            <person name="Singer S."/>
            <person name="Hutchinson M.I."/>
            <person name="de Vries R.P."/>
            <person name="Natvig D.O."/>
            <person name="Powell A.J."/>
            <person name="Tsang A."/>
            <person name="Grigoriev I.V."/>
        </authorList>
    </citation>
    <scope>NUCLEOTIDE SEQUENCE [LARGE SCALE GENOMIC DNA]</scope>
    <source>
        <strain evidence="1 2">ATCC 24622</strain>
    </source>
</reference>
<sequence length="152" mass="16422">MSTGVGLTRCNIRYQPHNLGPSGWTEHRRISRTQWQSAESICRNPCAREVACRWGKGGGLEELKAGEPAYLDGQIVKRGGMNGQARMRAAAAKLGSSRPVLSLFFLSFPSSLLLFSSRGHISPATQESGHVALCGTLIISRLAFPRLVGGRS</sequence>
<protein>
    <submittedName>
        <fullName evidence="1">Uncharacterized protein</fullName>
    </submittedName>
</protein>
<organism evidence="1 2">
    <name type="scientific">Phialemonium thermophilum</name>
    <dbReference type="NCBI Taxonomy" id="223376"/>
    <lineage>
        <taxon>Eukaryota</taxon>
        <taxon>Fungi</taxon>
        <taxon>Dikarya</taxon>
        <taxon>Ascomycota</taxon>
        <taxon>Pezizomycotina</taxon>
        <taxon>Sordariomycetes</taxon>
        <taxon>Sordariomycetidae</taxon>
        <taxon>Cephalothecales</taxon>
        <taxon>Cephalothecaceae</taxon>
        <taxon>Phialemonium</taxon>
    </lineage>
</organism>
<evidence type="ECO:0000313" key="1">
    <source>
        <dbReference type="EMBL" id="KAL1858005.1"/>
    </source>
</evidence>
<gene>
    <name evidence="1" type="ORF">VTK73DRAFT_7973</name>
</gene>
<dbReference type="EMBL" id="JAZHXJ010000543">
    <property type="protein sequence ID" value="KAL1858005.1"/>
    <property type="molecule type" value="Genomic_DNA"/>
</dbReference>